<dbReference type="EMBL" id="BSFQ01000004">
    <property type="protein sequence ID" value="GLL10298.1"/>
    <property type="molecule type" value="Genomic_DNA"/>
</dbReference>
<sequence>MSGDQDPHSDYGYDLAHELTIALRTPMRRPRTSVSVPAQILRRELDLDADATLDAVPEV</sequence>
<dbReference type="Proteomes" id="UP001143463">
    <property type="component" value="Unassembled WGS sequence"/>
</dbReference>
<accession>A0A9W6KZ08</accession>
<reference evidence="1" key="1">
    <citation type="journal article" date="2014" name="Int. J. Syst. Evol. Microbiol.">
        <title>Complete genome sequence of Corynebacterium casei LMG S-19264T (=DSM 44701T), isolated from a smear-ripened cheese.</title>
        <authorList>
            <consortium name="US DOE Joint Genome Institute (JGI-PGF)"/>
            <person name="Walter F."/>
            <person name="Albersmeier A."/>
            <person name="Kalinowski J."/>
            <person name="Ruckert C."/>
        </authorList>
    </citation>
    <scope>NUCLEOTIDE SEQUENCE</scope>
    <source>
        <strain evidence="1">VKM Ac-1069</strain>
    </source>
</reference>
<proteinExistence type="predicted"/>
<dbReference type="RefSeq" id="WP_037040676.1">
    <property type="nucleotide sequence ID" value="NZ_BAAAUZ010000004.1"/>
</dbReference>
<name>A0A9W6KZ08_9PSEU</name>
<evidence type="ECO:0000313" key="2">
    <source>
        <dbReference type="Proteomes" id="UP001143463"/>
    </source>
</evidence>
<keyword evidence="2" id="KW-1185">Reference proteome</keyword>
<evidence type="ECO:0000313" key="1">
    <source>
        <dbReference type="EMBL" id="GLL10298.1"/>
    </source>
</evidence>
<gene>
    <name evidence="1" type="ORF">GCM10017577_14380</name>
</gene>
<organism evidence="1 2">
    <name type="scientific">Pseudonocardia halophobica</name>
    <dbReference type="NCBI Taxonomy" id="29401"/>
    <lineage>
        <taxon>Bacteria</taxon>
        <taxon>Bacillati</taxon>
        <taxon>Actinomycetota</taxon>
        <taxon>Actinomycetes</taxon>
        <taxon>Pseudonocardiales</taxon>
        <taxon>Pseudonocardiaceae</taxon>
        <taxon>Pseudonocardia</taxon>
    </lineage>
</organism>
<reference evidence="1" key="2">
    <citation type="submission" date="2023-01" db="EMBL/GenBank/DDBJ databases">
        <authorList>
            <person name="Sun Q."/>
            <person name="Evtushenko L."/>
        </authorList>
    </citation>
    <scope>NUCLEOTIDE SEQUENCE</scope>
    <source>
        <strain evidence="1">VKM Ac-1069</strain>
    </source>
</reference>
<dbReference type="AlphaFoldDB" id="A0A9W6KZ08"/>
<protein>
    <submittedName>
        <fullName evidence="1">Uncharacterized protein</fullName>
    </submittedName>
</protein>
<comment type="caution">
    <text evidence="1">The sequence shown here is derived from an EMBL/GenBank/DDBJ whole genome shotgun (WGS) entry which is preliminary data.</text>
</comment>